<dbReference type="EMBL" id="CAADFW010000086">
    <property type="protein sequence ID" value="VFK63125.1"/>
    <property type="molecule type" value="Genomic_DNA"/>
</dbReference>
<name>A0A451AAS4_9GAMM</name>
<dbReference type="EMBL" id="CAADFS010000087">
    <property type="protein sequence ID" value="VFK50027.1"/>
    <property type="molecule type" value="Genomic_DNA"/>
</dbReference>
<organism evidence="2">
    <name type="scientific">Candidatus Kentrum sp. TC</name>
    <dbReference type="NCBI Taxonomy" id="2126339"/>
    <lineage>
        <taxon>Bacteria</taxon>
        <taxon>Pseudomonadati</taxon>
        <taxon>Pseudomonadota</taxon>
        <taxon>Gammaproteobacteria</taxon>
        <taxon>Candidatus Kentrum</taxon>
    </lineage>
</organism>
<evidence type="ECO:0000313" key="2">
    <source>
        <dbReference type="EMBL" id="VFK63125.1"/>
    </source>
</evidence>
<sequence>MEEHVSASRQDPNGGFLARALVFSEFLFFRNLKETQRDYRVKKSIPDFFTREIGETRFSDSFDLQSRSLTASRSS</sequence>
<protein>
    <submittedName>
        <fullName evidence="2">Uncharacterized protein</fullName>
    </submittedName>
</protein>
<evidence type="ECO:0000313" key="1">
    <source>
        <dbReference type="EMBL" id="VFK50027.1"/>
    </source>
</evidence>
<proteinExistence type="predicted"/>
<accession>A0A451AAS4</accession>
<reference evidence="2" key="1">
    <citation type="submission" date="2019-02" db="EMBL/GenBank/DDBJ databases">
        <authorList>
            <person name="Gruber-Vodicka R. H."/>
            <person name="Seah K. B. B."/>
        </authorList>
    </citation>
    <scope>NUCLEOTIDE SEQUENCE</scope>
    <source>
        <strain evidence="1">BECK_BZ123</strain>
        <strain evidence="2">BECK_BZ126</strain>
    </source>
</reference>
<dbReference type="AlphaFoldDB" id="A0A451AAS4"/>
<gene>
    <name evidence="1" type="ORF">BECKTC1821D_GA0114238_10875</name>
    <name evidence="2" type="ORF">BECKTC1821F_GA0114240_10869</name>
</gene>